<dbReference type="PROSITE" id="PS50110">
    <property type="entry name" value="RESPONSE_REGULATORY"/>
    <property type="match status" value="1"/>
</dbReference>
<organism evidence="8 9">
    <name type="scientific">Candidatus Magnetominusculus xianensis</name>
    <dbReference type="NCBI Taxonomy" id="1748249"/>
    <lineage>
        <taxon>Bacteria</taxon>
        <taxon>Pseudomonadati</taxon>
        <taxon>Nitrospirota</taxon>
        <taxon>Nitrospiria</taxon>
        <taxon>Nitrospirales</taxon>
        <taxon>Nitrospiraceae</taxon>
        <taxon>Candidatus Magnetominusculus</taxon>
    </lineage>
</organism>
<dbReference type="Gene3D" id="1.10.10.60">
    <property type="entry name" value="Homeodomain-like"/>
    <property type="match status" value="1"/>
</dbReference>
<evidence type="ECO:0000259" key="6">
    <source>
        <dbReference type="PROSITE" id="PS50045"/>
    </source>
</evidence>
<protein>
    <submittedName>
        <fullName evidence="8">Transcriptional regulatory</fullName>
    </submittedName>
</protein>
<dbReference type="InterPro" id="IPR002078">
    <property type="entry name" value="Sigma_54_int"/>
</dbReference>
<dbReference type="Gene3D" id="3.40.50.2300">
    <property type="match status" value="1"/>
</dbReference>
<keyword evidence="4" id="KW-0804">Transcription</keyword>
<dbReference type="SUPFAM" id="SSF52540">
    <property type="entry name" value="P-loop containing nucleoside triphosphate hydrolases"/>
    <property type="match status" value="1"/>
</dbReference>
<dbReference type="SUPFAM" id="SSF52172">
    <property type="entry name" value="CheY-like"/>
    <property type="match status" value="1"/>
</dbReference>
<dbReference type="Gene3D" id="3.40.50.300">
    <property type="entry name" value="P-loop containing nucleotide triphosphate hydrolases"/>
    <property type="match status" value="1"/>
</dbReference>
<dbReference type="CDD" id="cd00156">
    <property type="entry name" value="REC"/>
    <property type="match status" value="1"/>
</dbReference>
<dbReference type="InterPro" id="IPR058031">
    <property type="entry name" value="AAA_lid_NorR"/>
</dbReference>
<evidence type="ECO:0000313" key="9">
    <source>
        <dbReference type="Proteomes" id="UP000060487"/>
    </source>
</evidence>
<dbReference type="SMART" id="SM00448">
    <property type="entry name" value="REC"/>
    <property type="match status" value="1"/>
</dbReference>
<name>A0ABR5SF74_9BACT</name>
<dbReference type="InterPro" id="IPR027417">
    <property type="entry name" value="P-loop_NTPase"/>
</dbReference>
<dbReference type="Pfam" id="PF25601">
    <property type="entry name" value="AAA_lid_14"/>
    <property type="match status" value="1"/>
</dbReference>
<evidence type="ECO:0000256" key="3">
    <source>
        <dbReference type="ARBA" id="ARBA00023015"/>
    </source>
</evidence>
<accession>A0ABR5SF74</accession>
<dbReference type="Pfam" id="PF02954">
    <property type="entry name" value="HTH_8"/>
    <property type="match status" value="1"/>
</dbReference>
<dbReference type="InterPro" id="IPR025944">
    <property type="entry name" value="Sigma_54_int_dom_CS"/>
</dbReference>
<dbReference type="InterPro" id="IPR011006">
    <property type="entry name" value="CheY-like_superfamily"/>
</dbReference>
<dbReference type="Proteomes" id="UP000060487">
    <property type="component" value="Unassembled WGS sequence"/>
</dbReference>
<dbReference type="Pfam" id="PF00072">
    <property type="entry name" value="Response_reg"/>
    <property type="match status" value="1"/>
</dbReference>
<dbReference type="InterPro" id="IPR001789">
    <property type="entry name" value="Sig_transdc_resp-reg_receiver"/>
</dbReference>
<dbReference type="PROSITE" id="PS00688">
    <property type="entry name" value="SIGMA54_INTERACT_3"/>
    <property type="match status" value="1"/>
</dbReference>
<dbReference type="Pfam" id="PF00158">
    <property type="entry name" value="Sigma54_activat"/>
    <property type="match status" value="1"/>
</dbReference>
<evidence type="ECO:0000256" key="5">
    <source>
        <dbReference type="PROSITE-ProRule" id="PRU00169"/>
    </source>
</evidence>
<keyword evidence="5" id="KW-0597">Phosphoprotein</keyword>
<keyword evidence="3" id="KW-0805">Transcription regulation</keyword>
<dbReference type="SUPFAM" id="SSF46689">
    <property type="entry name" value="Homeodomain-like"/>
    <property type="match status" value="1"/>
</dbReference>
<evidence type="ECO:0000256" key="1">
    <source>
        <dbReference type="ARBA" id="ARBA00022741"/>
    </source>
</evidence>
<keyword evidence="2" id="KW-0067">ATP-binding</keyword>
<feature type="domain" description="Response regulatory" evidence="7">
    <location>
        <begin position="3"/>
        <end position="117"/>
    </location>
</feature>
<dbReference type="PRINTS" id="PR01590">
    <property type="entry name" value="HTHFIS"/>
</dbReference>
<evidence type="ECO:0000256" key="4">
    <source>
        <dbReference type="ARBA" id="ARBA00023163"/>
    </source>
</evidence>
<keyword evidence="1" id="KW-0547">Nucleotide-binding</keyword>
<proteinExistence type="predicted"/>
<evidence type="ECO:0000313" key="8">
    <source>
        <dbReference type="EMBL" id="KWT85568.1"/>
    </source>
</evidence>
<reference evidence="8 9" key="1">
    <citation type="submission" date="2015-11" db="EMBL/GenBank/DDBJ databases">
        <authorList>
            <person name="Lin W."/>
        </authorList>
    </citation>
    <scope>NUCLEOTIDE SEQUENCE [LARGE SCALE GENOMIC DNA]</scope>
    <source>
        <strain evidence="8 9">HCH-1</strain>
    </source>
</reference>
<dbReference type="InterPro" id="IPR009057">
    <property type="entry name" value="Homeodomain-like_sf"/>
</dbReference>
<evidence type="ECO:0000256" key="2">
    <source>
        <dbReference type="ARBA" id="ARBA00022840"/>
    </source>
</evidence>
<feature type="modified residue" description="4-aspartylphosphate" evidence="5">
    <location>
        <position position="52"/>
    </location>
</feature>
<keyword evidence="9" id="KW-1185">Reference proteome</keyword>
<dbReference type="PANTHER" id="PTHR32071">
    <property type="entry name" value="TRANSCRIPTIONAL REGULATORY PROTEIN"/>
    <property type="match status" value="1"/>
</dbReference>
<dbReference type="Gene3D" id="1.10.8.60">
    <property type="match status" value="1"/>
</dbReference>
<dbReference type="RefSeq" id="WP_085052321.1">
    <property type="nucleotide sequence ID" value="NZ_LNQR01000060.1"/>
</dbReference>
<dbReference type="PROSITE" id="PS50045">
    <property type="entry name" value="SIGMA54_INTERACT_4"/>
    <property type="match status" value="1"/>
</dbReference>
<gene>
    <name evidence="8" type="ORF">ASN18_1702</name>
</gene>
<sequence length="426" mass="47301">MYKIIVAVSEYPVRQALKSFLEINSYSVVEANNGAIAIECFIKSTPAAVILDLKIPDISALQILHKMRELNADTPVILLVSNDEIDTAIEALGNGAYDYFHKPPDIERLIYILSRCIESKESLKKAKTKTTSMLMGHLGSGKNVKTTIEGIETAANTRIPVNIQGESGTGKSLIARLIHNCDTSVRGPFIQFDIGSASRGNRSVSTRIDKLFKQAAGGTIYFKGLQDISMTAQSNLISAVTQLDDTGEDVRIIASFPVNHKVRSNEKQLEQTYGKEAFTDWLVIKVPPLVKRIEDIPFLASKFIAEIADELGIPAREITKDAIKLLSRYPWPGNLRELKNAIKRAMLTSYGYFLKSEHFYFLQSGKSDIPLLSLKEEKARAVKDTECRAILNALDMTSGHKSMAAEVLGISRKTLWEKLKEYNVMA</sequence>
<comment type="caution">
    <text evidence="8">The sequence shown here is derived from an EMBL/GenBank/DDBJ whole genome shotgun (WGS) entry which is preliminary data.</text>
</comment>
<feature type="domain" description="Sigma-54 factor interaction" evidence="6">
    <location>
        <begin position="137"/>
        <end position="347"/>
    </location>
</feature>
<dbReference type="InterPro" id="IPR002197">
    <property type="entry name" value="HTH_Fis"/>
</dbReference>
<dbReference type="EMBL" id="LNQR01000060">
    <property type="protein sequence ID" value="KWT85568.1"/>
    <property type="molecule type" value="Genomic_DNA"/>
</dbReference>
<evidence type="ECO:0000259" key="7">
    <source>
        <dbReference type="PROSITE" id="PS50110"/>
    </source>
</evidence>